<dbReference type="OrthoDB" id="3210382at2"/>
<keyword evidence="1" id="KW-0808">Transferase</keyword>
<dbReference type="RefSeq" id="WP_006977213.1">
    <property type="nucleotide sequence ID" value="NZ_ABCS01000197.1"/>
</dbReference>
<dbReference type="AlphaFoldDB" id="A6GKH7"/>
<dbReference type="SUPFAM" id="SSF81901">
    <property type="entry name" value="HCP-like"/>
    <property type="match status" value="1"/>
</dbReference>
<comment type="caution">
    <text evidence="1">The sequence shown here is derived from an EMBL/GenBank/DDBJ whole genome shotgun (WGS) entry which is preliminary data.</text>
</comment>
<dbReference type="SUPFAM" id="SSF48452">
    <property type="entry name" value="TPR-like"/>
    <property type="match status" value="1"/>
</dbReference>
<dbReference type="Gene3D" id="1.25.40.10">
    <property type="entry name" value="Tetratricopeptide repeat domain"/>
    <property type="match status" value="3"/>
</dbReference>
<dbReference type="EMBL" id="ABCS01000197">
    <property type="protein sequence ID" value="EDM73630.1"/>
    <property type="molecule type" value="Genomic_DNA"/>
</dbReference>
<dbReference type="eggNOG" id="COG0457">
    <property type="taxonomic scope" value="Bacteria"/>
</dbReference>
<gene>
    <name evidence="1" type="ORF">PPSIR1_00270</name>
</gene>
<evidence type="ECO:0000313" key="2">
    <source>
        <dbReference type="Proteomes" id="UP000005801"/>
    </source>
</evidence>
<protein>
    <submittedName>
        <fullName evidence="1">Serine/threonine kinase family protein</fullName>
    </submittedName>
</protein>
<name>A6GKH7_9BACT</name>
<dbReference type="GO" id="GO:0016301">
    <property type="term" value="F:kinase activity"/>
    <property type="evidence" value="ECO:0007669"/>
    <property type="project" value="UniProtKB-KW"/>
</dbReference>
<keyword evidence="2" id="KW-1185">Reference proteome</keyword>
<accession>A6GKH7</accession>
<evidence type="ECO:0000313" key="1">
    <source>
        <dbReference type="EMBL" id="EDM73630.1"/>
    </source>
</evidence>
<proteinExistence type="predicted"/>
<keyword evidence="1" id="KW-0418">Kinase</keyword>
<sequence length="648" mass="70067">LLAELEAVPRRRRRRVVVAAGLVAAGALGLALPQLSGPAEATDPCATIEAELDGVWDADARALVSANFERADEGARALDALDRWRDGWIDERRAVCRASGRAEADASLERAKLSCLTRQRQRVDALVDALGGAALDDERSARALDVLRTLPEAEACEDDLGASLMEPPPADQRQRVAQLQVSIDRATDQRRLGDFDAGFELLRSLEPEVEIAGYGPLTAEFMAERAKFERTASSLERGVELLADAIDLAEVHRHEQLAGELWLSLAMLSFNELDDPEAGSRQLRRALVTWQRLSPSDSIRARLEFARGIERESLGGADDLEAARAHLRRAIELVESSEAPSADLPHYRGDLARLHADDPEAQLALLRQAVADGERVWGPTHPRTADFQYQLGNALLLRGENEAARELLDAAVAGWSRAGEGMRERAASEHSLAQLALGEGDLDAAETHARALAQMRAAYLPPDHADHGDAPSMLAIIAGVRGQHELAIDHAREALRHWESKRDASDPEVLYMRTEIANHAHSLGRVDEAVAAYQSILADALPDAGLVLVTAHLGLADLELNRGNVDAAAEQLHAIVALDLPSLEPQTLTFTVLRALVALRQGGDVAASLAAVRAARKDSALSSEQLHAWIDGLTLSDAERDALRGALD</sequence>
<feature type="non-terminal residue" evidence="1">
    <location>
        <position position="1"/>
    </location>
</feature>
<dbReference type="Proteomes" id="UP000005801">
    <property type="component" value="Unassembled WGS sequence"/>
</dbReference>
<dbReference type="InterPro" id="IPR011990">
    <property type="entry name" value="TPR-like_helical_dom_sf"/>
</dbReference>
<reference evidence="1 2" key="1">
    <citation type="submission" date="2007-06" db="EMBL/GenBank/DDBJ databases">
        <authorList>
            <person name="Shimkets L."/>
            <person name="Ferriera S."/>
            <person name="Johnson J."/>
            <person name="Kravitz S."/>
            <person name="Beeson K."/>
            <person name="Sutton G."/>
            <person name="Rogers Y.-H."/>
            <person name="Friedman R."/>
            <person name="Frazier M."/>
            <person name="Venter J.C."/>
        </authorList>
    </citation>
    <scope>NUCLEOTIDE SEQUENCE [LARGE SCALE GENOMIC DNA]</scope>
    <source>
        <strain evidence="1 2">SIR-1</strain>
    </source>
</reference>
<organism evidence="1 2">
    <name type="scientific">Plesiocystis pacifica SIR-1</name>
    <dbReference type="NCBI Taxonomy" id="391625"/>
    <lineage>
        <taxon>Bacteria</taxon>
        <taxon>Pseudomonadati</taxon>
        <taxon>Myxococcota</taxon>
        <taxon>Polyangia</taxon>
        <taxon>Nannocystales</taxon>
        <taxon>Nannocystaceae</taxon>
        <taxon>Plesiocystis</taxon>
    </lineage>
</organism>